<dbReference type="GO" id="GO:0022857">
    <property type="term" value="F:transmembrane transporter activity"/>
    <property type="evidence" value="ECO:0007669"/>
    <property type="project" value="InterPro"/>
</dbReference>
<proteinExistence type="predicted"/>
<evidence type="ECO:0000256" key="1">
    <source>
        <dbReference type="SAM" id="Phobius"/>
    </source>
</evidence>
<evidence type="ECO:0000259" key="2">
    <source>
        <dbReference type="PROSITE" id="PS50850"/>
    </source>
</evidence>
<dbReference type="InterPro" id="IPR020846">
    <property type="entry name" value="MFS_dom"/>
</dbReference>
<reference evidence="3" key="1">
    <citation type="journal article" date="2022" name="Nat. Microbiol.">
        <title>Unique mobile elements and scalable gene flow at the prokaryote-eukaryote boundary revealed by circularized Asgard archaea genomes.</title>
        <authorList>
            <person name="Wu F."/>
            <person name="Speth D.R."/>
            <person name="Philosof A."/>
            <person name="Cremiere A."/>
            <person name="Narayanan A."/>
            <person name="Barco R.A."/>
            <person name="Connon S.A."/>
            <person name="Amend J.P."/>
            <person name="Antoshechkin I.A."/>
            <person name="Orphan V.J."/>
        </authorList>
    </citation>
    <scope>NUCLEOTIDE SEQUENCE</scope>
    <source>
        <strain evidence="3">PR6</strain>
    </source>
</reference>
<feature type="transmembrane region" description="Helical" evidence="1">
    <location>
        <begin position="254"/>
        <end position="276"/>
    </location>
</feature>
<keyword evidence="1" id="KW-1133">Transmembrane helix</keyword>
<dbReference type="PANTHER" id="PTHR23518">
    <property type="entry name" value="C-METHYLTRANSFERASE"/>
    <property type="match status" value="1"/>
</dbReference>
<protein>
    <submittedName>
        <fullName evidence="3">MFS transporter</fullName>
    </submittedName>
</protein>
<name>A0A9Y1FRT7_9ARCH</name>
<dbReference type="EMBL" id="CP084167">
    <property type="protein sequence ID" value="UJG44983.1"/>
    <property type="molecule type" value="Genomic_DNA"/>
</dbReference>
<dbReference type="SUPFAM" id="SSF103473">
    <property type="entry name" value="MFS general substrate transporter"/>
    <property type="match status" value="1"/>
</dbReference>
<keyword evidence="1" id="KW-0472">Membrane</keyword>
<dbReference type="InterPro" id="IPR011701">
    <property type="entry name" value="MFS"/>
</dbReference>
<dbReference type="PANTHER" id="PTHR23518:SF2">
    <property type="entry name" value="MAJOR FACILITATOR SUPERFAMILY TRANSPORTER"/>
    <property type="match status" value="1"/>
</dbReference>
<dbReference type="Pfam" id="PF07690">
    <property type="entry name" value="MFS_1"/>
    <property type="match status" value="2"/>
</dbReference>
<feature type="transmembrane region" description="Helical" evidence="1">
    <location>
        <begin position="347"/>
        <end position="367"/>
    </location>
</feature>
<sequence>MESNPKQSISSLFTPSMITMMLMVIFVGLGEKLAERFLPVYLLAIGGTNFIVSALNGTDNFLSALYSFPGGYLSDKIGYKKALVVFNIMAMIGFSIVIIISTWWAVILGAVFFLSWTAISLPAIMDLVSTVVGKDRRAMGVSLHSLVRRIPMALGPIIGGAIIGYYGIVIGVRISFIIALFLAFIATIAEIYFIKEPPKKSKAPLRLRETLHNIRPELRTLLISDILIRFAEQIPYAFLAIWAMNYNGITSLQFGFLTAIEMTTALLIYIPVAYFADKTQRKKPFVAITFVFFTIFPTVLFFSHNFWMFIIAFIVRGLKEFGEPTRKALIMDLAPEDAKASTFGTYYLIRDIIVSIAAFSAAIFWNINPATNFFVATGFGVLGVVFFAVYGKDLKQIETETVEIEE</sequence>
<organism evidence="3">
    <name type="scientific">Candidatus Heimdallarchaeum endolithica</name>
    <dbReference type="NCBI Taxonomy" id="2876572"/>
    <lineage>
        <taxon>Archaea</taxon>
        <taxon>Promethearchaeati</taxon>
        <taxon>Candidatus Heimdallarchaeota</taxon>
        <taxon>Candidatus Heimdallarchaeia (ex Rinke et al. 2021) (nom. nud.)</taxon>
        <taxon>Candidatus Heimdallarchaeales</taxon>
        <taxon>Candidatus Heimdallarchaeaceae</taxon>
        <taxon>Candidatus Heimdallarchaeum</taxon>
    </lineage>
</organism>
<dbReference type="InterPro" id="IPR036259">
    <property type="entry name" value="MFS_trans_sf"/>
</dbReference>
<evidence type="ECO:0000313" key="3">
    <source>
        <dbReference type="EMBL" id="UJG44983.1"/>
    </source>
</evidence>
<feature type="transmembrane region" description="Helical" evidence="1">
    <location>
        <begin position="174"/>
        <end position="194"/>
    </location>
</feature>
<feature type="transmembrane region" description="Helical" evidence="1">
    <location>
        <begin position="288"/>
        <end position="315"/>
    </location>
</feature>
<feature type="transmembrane region" description="Helical" evidence="1">
    <location>
        <begin position="41"/>
        <end position="62"/>
    </location>
</feature>
<feature type="transmembrane region" description="Helical" evidence="1">
    <location>
        <begin position="12"/>
        <end position="29"/>
    </location>
</feature>
<feature type="domain" description="Major facilitator superfamily (MFS) profile" evidence="2">
    <location>
        <begin position="16"/>
        <end position="395"/>
    </location>
</feature>
<accession>A0A9Y1FRT7</accession>
<dbReference type="AlphaFoldDB" id="A0A9Y1FRT7"/>
<feature type="transmembrane region" description="Helical" evidence="1">
    <location>
        <begin position="83"/>
        <end position="104"/>
    </location>
</feature>
<keyword evidence="1" id="KW-0812">Transmembrane</keyword>
<dbReference type="Gene3D" id="1.20.1250.20">
    <property type="entry name" value="MFS general substrate transporter like domains"/>
    <property type="match status" value="2"/>
</dbReference>
<dbReference type="PROSITE" id="PS50850">
    <property type="entry name" value="MFS"/>
    <property type="match status" value="1"/>
</dbReference>
<feature type="transmembrane region" description="Helical" evidence="1">
    <location>
        <begin position="110"/>
        <end position="129"/>
    </location>
</feature>
<gene>
    <name evidence="3" type="ORF">K9W46_10335</name>
</gene>
<feature type="transmembrane region" description="Helical" evidence="1">
    <location>
        <begin position="373"/>
        <end position="390"/>
    </location>
</feature>
<feature type="transmembrane region" description="Helical" evidence="1">
    <location>
        <begin position="150"/>
        <end position="168"/>
    </location>
</feature>
<dbReference type="Proteomes" id="UP001200513">
    <property type="component" value="Chromosome"/>
</dbReference>